<dbReference type="PANTHER" id="PTHR43968:SF6">
    <property type="entry name" value="GLUTATHIONE S-TRANSFERASE OMEGA"/>
    <property type="match status" value="1"/>
</dbReference>
<dbReference type="CDD" id="cd00299">
    <property type="entry name" value="GST_C_family"/>
    <property type="match status" value="1"/>
</dbReference>
<dbReference type="SUPFAM" id="SSF52833">
    <property type="entry name" value="Thioredoxin-like"/>
    <property type="match status" value="1"/>
</dbReference>
<dbReference type="CDD" id="cd00570">
    <property type="entry name" value="GST_N_family"/>
    <property type="match status" value="1"/>
</dbReference>
<gene>
    <name evidence="3" type="ORF">FRX48_02164</name>
</gene>
<dbReference type="OrthoDB" id="202840at2759"/>
<accession>A0A5M8PVU5</accession>
<dbReference type="InterPro" id="IPR050983">
    <property type="entry name" value="GST_Omega/HSP26"/>
</dbReference>
<dbReference type="SUPFAM" id="SSF47616">
    <property type="entry name" value="GST C-terminal domain-like"/>
    <property type="match status" value="1"/>
</dbReference>
<sequence length="333" mass="37376">MAPPNNIIVFHYSFSPYARRVTWYLALRGIDYAQCLQPVTLPREDLSALGVKYRRIPVMSIGRDIYCDTRLILQKLEEKFPSGALGASQAEQKAVERLLEKWTIDSGVFVRAAQTLPLEMPLFNDTKFTEDREDYSGTSWAKADIAKMRPEALAHVRDAFDLLETGLLADGREWVLKTERPSLADIEAVWPFHWLAGIQGALPPTIISAKQYPKVFAWIDRFQTAVSAARSSAPKPTTLKGADAVAQITQAEFSDPEGQVDENDPLSLKKDQDVEVWPIDSGFRHHDQGKLVALTTKEVVVAGRTKTNKEIRIHFPRTNFRITANQGEGLSKL</sequence>
<dbReference type="InterPro" id="IPR004045">
    <property type="entry name" value="Glutathione_S-Trfase_N"/>
</dbReference>
<dbReference type="Pfam" id="PF25907">
    <property type="entry name" value="DUF7962"/>
    <property type="match status" value="1"/>
</dbReference>
<dbReference type="InterPro" id="IPR036282">
    <property type="entry name" value="Glutathione-S-Trfase_C_sf"/>
</dbReference>
<dbReference type="Gene3D" id="3.40.30.110">
    <property type="match status" value="2"/>
</dbReference>
<comment type="caution">
    <text evidence="3">The sequence shown here is derived from an EMBL/GenBank/DDBJ whole genome shotgun (WGS) entry which is preliminary data.</text>
</comment>
<dbReference type="GO" id="GO:0005737">
    <property type="term" value="C:cytoplasm"/>
    <property type="evidence" value="ECO:0007669"/>
    <property type="project" value="TreeGrafter"/>
</dbReference>
<reference evidence="3 4" key="1">
    <citation type="submission" date="2019-09" db="EMBL/GenBank/DDBJ databases">
        <title>The hologenome of the rock-dwelling lichen Lasallia pustulata.</title>
        <authorList>
            <person name="Greshake Tzovaras B."/>
            <person name="Segers F."/>
            <person name="Bicker A."/>
            <person name="Dal Grande F."/>
            <person name="Otte J."/>
            <person name="Hankeln T."/>
            <person name="Schmitt I."/>
            <person name="Ebersberger I."/>
        </authorList>
    </citation>
    <scope>NUCLEOTIDE SEQUENCE [LARGE SCALE GENOMIC DNA]</scope>
    <source>
        <strain evidence="3">A1-1</strain>
    </source>
</reference>
<evidence type="ECO:0000313" key="4">
    <source>
        <dbReference type="Proteomes" id="UP000324767"/>
    </source>
</evidence>
<name>A0A5M8PVU5_9LECA</name>
<feature type="domain" description="DUF7962" evidence="2">
    <location>
        <begin position="111"/>
        <end position="230"/>
    </location>
</feature>
<dbReference type="InterPro" id="IPR058268">
    <property type="entry name" value="DUF7962"/>
</dbReference>
<evidence type="ECO:0000259" key="1">
    <source>
        <dbReference type="Pfam" id="PF13417"/>
    </source>
</evidence>
<evidence type="ECO:0000259" key="2">
    <source>
        <dbReference type="Pfam" id="PF25907"/>
    </source>
</evidence>
<dbReference type="EMBL" id="VXIT01000003">
    <property type="protein sequence ID" value="KAA6413803.1"/>
    <property type="molecule type" value="Genomic_DNA"/>
</dbReference>
<evidence type="ECO:0000313" key="3">
    <source>
        <dbReference type="EMBL" id="KAA6413803.1"/>
    </source>
</evidence>
<dbReference type="PANTHER" id="PTHR43968">
    <property type="match status" value="1"/>
</dbReference>
<dbReference type="InterPro" id="IPR036249">
    <property type="entry name" value="Thioredoxin-like_sf"/>
</dbReference>
<protein>
    <submittedName>
        <fullName evidence="3">Uncharacterized protein</fullName>
    </submittedName>
</protein>
<dbReference type="Proteomes" id="UP000324767">
    <property type="component" value="Unassembled WGS sequence"/>
</dbReference>
<organism evidence="3 4">
    <name type="scientific">Lasallia pustulata</name>
    <dbReference type="NCBI Taxonomy" id="136370"/>
    <lineage>
        <taxon>Eukaryota</taxon>
        <taxon>Fungi</taxon>
        <taxon>Dikarya</taxon>
        <taxon>Ascomycota</taxon>
        <taxon>Pezizomycotina</taxon>
        <taxon>Lecanoromycetes</taxon>
        <taxon>OSLEUM clade</taxon>
        <taxon>Umbilicariomycetidae</taxon>
        <taxon>Umbilicariales</taxon>
        <taxon>Umbilicariaceae</taxon>
        <taxon>Lasallia</taxon>
    </lineage>
</organism>
<dbReference type="AlphaFoldDB" id="A0A5M8PVU5"/>
<dbReference type="Pfam" id="PF13417">
    <property type="entry name" value="GST_N_3"/>
    <property type="match status" value="1"/>
</dbReference>
<feature type="domain" description="GST N-terminal" evidence="1">
    <location>
        <begin position="10"/>
        <end position="81"/>
    </location>
</feature>
<proteinExistence type="predicted"/>